<protein>
    <submittedName>
        <fullName evidence="2">Uncharacterized protein</fullName>
    </submittedName>
</protein>
<keyword evidence="1" id="KW-0812">Transmembrane</keyword>
<keyword evidence="3" id="KW-1185">Reference proteome</keyword>
<accession>A6G2M3</accession>
<sequence>MALSFWEHTKAELRLMAGAFVGPWLLTMLGVGLVYACVWLFGDAPPEAAEDPELPGNAVMVPLAFGYGAVVGFWPGVVAGGLRVSWKLTGPWTLVPLLLIPLALAAALYLASGLLARQGMAVLDAAALAAADHDWALSAIGKAAHAGPVVLVIGLPLLIFDLGSIAVQPEVLWALAILVLTFVLVIAAALVPTSLVSVVVMLRAYLLRLRERSDARNLEAEPA</sequence>
<dbReference type="AlphaFoldDB" id="A6G2M3"/>
<feature type="transmembrane region" description="Helical" evidence="1">
    <location>
        <begin position="54"/>
        <end position="74"/>
    </location>
</feature>
<dbReference type="STRING" id="391625.PPSIR1_23001"/>
<dbReference type="Proteomes" id="UP000005801">
    <property type="component" value="Unassembled WGS sequence"/>
</dbReference>
<gene>
    <name evidence="2" type="ORF">PPSIR1_23001</name>
</gene>
<keyword evidence="1" id="KW-0472">Membrane</keyword>
<proteinExistence type="predicted"/>
<comment type="caution">
    <text evidence="2">The sequence shown here is derived from an EMBL/GenBank/DDBJ whole genome shotgun (WGS) entry which is preliminary data.</text>
</comment>
<evidence type="ECO:0000256" key="1">
    <source>
        <dbReference type="SAM" id="Phobius"/>
    </source>
</evidence>
<evidence type="ECO:0000313" key="3">
    <source>
        <dbReference type="Proteomes" id="UP000005801"/>
    </source>
</evidence>
<keyword evidence="1" id="KW-1133">Transmembrane helix</keyword>
<reference evidence="2 3" key="1">
    <citation type="submission" date="2007-06" db="EMBL/GenBank/DDBJ databases">
        <authorList>
            <person name="Shimkets L."/>
            <person name="Ferriera S."/>
            <person name="Johnson J."/>
            <person name="Kravitz S."/>
            <person name="Beeson K."/>
            <person name="Sutton G."/>
            <person name="Rogers Y.-H."/>
            <person name="Friedman R."/>
            <person name="Frazier M."/>
            <person name="Venter J.C."/>
        </authorList>
    </citation>
    <scope>NUCLEOTIDE SEQUENCE [LARGE SCALE GENOMIC DNA]</scope>
    <source>
        <strain evidence="2 3">SIR-1</strain>
    </source>
</reference>
<name>A6G2M3_9BACT</name>
<organism evidence="2 3">
    <name type="scientific">Plesiocystis pacifica SIR-1</name>
    <dbReference type="NCBI Taxonomy" id="391625"/>
    <lineage>
        <taxon>Bacteria</taxon>
        <taxon>Pseudomonadati</taxon>
        <taxon>Myxococcota</taxon>
        <taxon>Polyangia</taxon>
        <taxon>Nannocystales</taxon>
        <taxon>Nannocystaceae</taxon>
        <taxon>Plesiocystis</taxon>
    </lineage>
</organism>
<dbReference type="RefSeq" id="WP_006970972.1">
    <property type="nucleotide sequence ID" value="NZ_ABCS01000015.1"/>
</dbReference>
<feature type="transmembrane region" description="Helical" evidence="1">
    <location>
        <begin position="20"/>
        <end position="42"/>
    </location>
</feature>
<dbReference type="EMBL" id="ABCS01000015">
    <property type="protein sequence ID" value="EDM79960.1"/>
    <property type="molecule type" value="Genomic_DNA"/>
</dbReference>
<feature type="transmembrane region" description="Helical" evidence="1">
    <location>
        <begin position="94"/>
        <end position="116"/>
    </location>
</feature>
<evidence type="ECO:0000313" key="2">
    <source>
        <dbReference type="EMBL" id="EDM79960.1"/>
    </source>
</evidence>
<feature type="transmembrane region" description="Helical" evidence="1">
    <location>
        <begin position="173"/>
        <end position="206"/>
    </location>
</feature>